<dbReference type="SUPFAM" id="SSF46689">
    <property type="entry name" value="Homeodomain-like"/>
    <property type="match status" value="1"/>
</dbReference>
<evidence type="ECO:0000259" key="6">
    <source>
        <dbReference type="PROSITE" id="PS50977"/>
    </source>
</evidence>
<accession>A0A4R1FLC8</accession>
<dbReference type="OrthoDB" id="5242520at2"/>
<dbReference type="InterPro" id="IPR023772">
    <property type="entry name" value="DNA-bd_HTH_TetR-type_CS"/>
</dbReference>
<keyword evidence="3" id="KW-0804">Transcription</keyword>
<dbReference type="GO" id="GO:0045892">
    <property type="term" value="P:negative regulation of DNA-templated transcription"/>
    <property type="evidence" value="ECO:0007669"/>
    <property type="project" value="UniProtKB-ARBA"/>
</dbReference>
<protein>
    <submittedName>
        <fullName evidence="7">TetR family transcriptional regulator</fullName>
    </submittedName>
</protein>
<dbReference type="PANTHER" id="PTHR30055">
    <property type="entry name" value="HTH-TYPE TRANSCRIPTIONAL REGULATOR RUTR"/>
    <property type="match status" value="1"/>
</dbReference>
<evidence type="ECO:0000313" key="7">
    <source>
        <dbReference type="EMBL" id="TCJ94162.1"/>
    </source>
</evidence>
<gene>
    <name evidence="7" type="ORF">DFR71_4757</name>
</gene>
<evidence type="ECO:0000313" key="8">
    <source>
        <dbReference type="Proteomes" id="UP000294856"/>
    </source>
</evidence>
<feature type="compositionally biased region" description="Basic and acidic residues" evidence="5">
    <location>
        <begin position="11"/>
        <end position="25"/>
    </location>
</feature>
<dbReference type="PANTHER" id="PTHR30055:SF234">
    <property type="entry name" value="HTH-TYPE TRANSCRIPTIONAL REGULATOR BETI"/>
    <property type="match status" value="1"/>
</dbReference>
<dbReference type="Gene3D" id="1.10.10.60">
    <property type="entry name" value="Homeodomain-like"/>
    <property type="match status" value="1"/>
</dbReference>
<feature type="region of interest" description="Disordered" evidence="5">
    <location>
        <begin position="1"/>
        <end position="25"/>
    </location>
</feature>
<organism evidence="7 8">
    <name type="scientific">Nocardia alba</name>
    <dbReference type="NCBI Taxonomy" id="225051"/>
    <lineage>
        <taxon>Bacteria</taxon>
        <taxon>Bacillati</taxon>
        <taxon>Actinomycetota</taxon>
        <taxon>Actinomycetes</taxon>
        <taxon>Mycobacteriales</taxon>
        <taxon>Nocardiaceae</taxon>
        <taxon>Nocardia</taxon>
    </lineage>
</organism>
<feature type="compositionally biased region" description="Polar residues" evidence="5">
    <location>
        <begin position="1"/>
        <end position="10"/>
    </location>
</feature>
<dbReference type="GO" id="GO:0000976">
    <property type="term" value="F:transcription cis-regulatory region binding"/>
    <property type="evidence" value="ECO:0007669"/>
    <property type="project" value="TreeGrafter"/>
</dbReference>
<dbReference type="FunFam" id="1.10.10.60:FF:000141">
    <property type="entry name" value="TetR family transcriptional regulator"/>
    <property type="match status" value="1"/>
</dbReference>
<dbReference type="Pfam" id="PF00440">
    <property type="entry name" value="TetR_N"/>
    <property type="match status" value="1"/>
</dbReference>
<evidence type="ECO:0000256" key="3">
    <source>
        <dbReference type="ARBA" id="ARBA00023163"/>
    </source>
</evidence>
<dbReference type="InterPro" id="IPR001647">
    <property type="entry name" value="HTH_TetR"/>
</dbReference>
<comment type="caution">
    <text evidence="7">The sequence shown here is derived from an EMBL/GenBank/DDBJ whole genome shotgun (WGS) entry which is preliminary data.</text>
</comment>
<feature type="DNA-binding region" description="H-T-H motif" evidence="4">
    <location>
        <begin position="47"/>
        <end position="66"/>
    </location>
</feature>
<evidence type="ECO:0000256" key="1">
    <source>
        <dbReference type="ARBA" id="ARBA00023015"/>
    </source>
</evidence>
<evidence type="ECO:0000256" key="2">
    <source>
        <dbReference type="ARBA" id="ARBA00023125"/>
    </source>
</evidence>
<keyword evidence="8" id="KW-1185">Reference proteome</keyword>
<dbReference type="Gene3D" id="1.10.357.10">
    <property type="entry name" value="Tetracycline Repressor, domain 2"/>
    <property type="match status" value="1"/>
</dbReference>
<dbReference type="InterPro" id="IPR036271">
    <property type="entry name" value="Tet_transcr_reg_TetR-rel_C_sf"/>
</dbReference>
<proteinExistence type="predicted"/>
<evidence type="ECO:0000256" key="4">
    <source>
        <dbReference type="PROSITE-ProRule" id="PRU00335"/>
    </source>
</evidence>
<sequence length="224" mass="24298">MTLATVTTSDAQERARSARKDSAGPRRGELLDAAAECFAEWGYDQTSVETITTRARVSRATFYAYFSSKDEVFGAITERVCAQFLAAQLVVDIEVTPAAEVIGATTRAFAEAVFANGALVALIEHRAGIDPAIGEQWSGVRTRLRKRFTAFLERAEVRGGIDPCAPPSRIVEALADALLIGASRRAGADRHRREQFITDHIAIAERLIGFPSPTRATTESEDAL</sequence>
<dbReference type="AlphaFoldDB" id="A0A4R1FLC8"/>
<name>A0A4R1FLC8_9NOCA</name>
<dbReference type="InterPro" id="IPR050109">
    <property type="entry name" value="HTH-type_TetR-like_transc_reg"/>
</dbReference>
<dbReference type="PROSITE" id="PS01081">
    <property type="entry name" value="HTH_TETR_1"/>
    <property type="match status" value="1"/>
</dbReference>
<dbReference type="PRINTS" id="PR00455">
    <property type="entry name" value="HTHTETR"/>
</dbReference>
<dbReference type="Proteomes" id="UP000294856">
    <property type="component" value="Unassembled WGS sequence"/>
</dbReference>
<dbReference type="SUPFAM" id="SSF48498">
    <property type="entry name" value="Tetracyclin repressor-like, C-terminal domain"/>
    <property type="match status" value="1"/>
</dbReference>
<dbReference type="InterPro" id="IPR009057">
    <property type="entry name" value="Homeodomain-like_sf"/>
</dbReference>
<evidence type="ECO:0000256" key="5">
    <source>
        <dbReference type="SAM" id="MobiDB-lite"/>
    </source>
</evidence>
<dbReference type="EMBL" id="SMFR01000004">
    <property type="protein sequence ID" value="TCJ94162.1"/>
    <property type="molecule type" value="Genomic_DNA"/>
</dbReference>
<keyword evidence="2 4" id="KW-0238">DNA-binding</keyword>
<dbReference type="STRING" id="1210063.GCA_001612665_01971"/>
<keyword evidence="1" id="KW-0805">Transcription regulation</keyword>
<feature type="domain" description="HTH tetR-type" evidence="6">
    <location>
        <begin position="24"/>
        <end position="84"/>
    </location>
</feature>
<reference evidence="7 8" key="1">
    <citation type="submission" date="2019-03" db="EMBL/GenBank/DDBJ databases">
        <title>Genomic Encyclopedia of Type Strains, Phase IV (KMG-IV): sequencing the most valuable type-strain genomes for metagenomic binning, comparative biology and taxonomic classification.</title>
        <authorList>
            <person name="Goeker M."/>
        </authorList>
    </citation>
    <scope>NUCLEOTIDE SEQUENCE [LARGE SCALE GENOMIC DNA]</scope>
    <source>
        <strain evidence="7 8">DSM 44684</strain>
    </source>
</reference>
<dbReference type="GO" id="GO:0003700">
    <property type="term" value="F:DNA-binding transcription factor activity"/>
    <property type="evidence" value="ECO:0007669"/>
    <property type="project" value="TreeGrafter"/>
</dbReference>
<dbReference type="PROSITE" id="PS50977">
    <property type="entry name" value="HTH_TETR_2"/>
    <property type="match status" value="1"/>
</dbReference>